<evidence type="ECO:0000313" key="3">
    <source>
        <dbReference type="Proteomes" id="UP000500970"/>
    </source>
</evidence>
<comment type="similarity">
    <text evidence="1">Belongs to the enoyl-CoA hydratase/isomerase family.</text>
</comment>
<evidence type="ECO:0000313" key="2">
    <source>
        <dbReference type="EMBL" id="QKH36890.1"/>
    </source>
</evidence>
<dbReference type="RefSeq" id="WP_173145768.1">
    <property type="nucleotide sequence ID" value="NZ_CP053985.1"/>
</dbReference>
<dbReference type="Gene3D" id="3.90.226.10">
    <property type="entry name" value="2-enoyl-CoA Hydratase, Chain A, domain 1"/>
    <property type="match status" value="1"/>
</dbReference>
<dbReference type="GO" id="GO:0008300">
    <property type="term" value="P:isoprenoid catabolic process"/>
    <property type="evidence" value="ECO:0007669"/>
    <property type="project" value="TreeGrafter"/>
</dbReference>
<dbReference type="InterPro" id="IPR029045">
    <property type="entry name" value="ClpP/crotonase-like_dom_sf"/>
</dbReference>
<dbReference type="GO" id="GO:0016853">
    <property type="term" value="F:isomerase activity"/>
    <property type="evidence" value="ECO:0007669"/>
    <property type="project" value="UniProtKB-KW"/>
</dbReference>
<dbReference type="SUPFAM" id="SSF52096">
    <property type="entry name" value="ClpP/crotonase"/>
    <property type="match status" value="1"/>
</dbReference>
<dbReference type="Proteomes" id="UP000500970">
    <property type="component" value="Chromosome"/>
</dbReference>
<gene>
    <name evidence="2" type="ORF">FOC84_18895</name>
</gene>
<dbReference type="InterPro" id="IPR051683">
    <property type="entry name" value="Enoyl-CoA_Hydratase/Isomerase"/>
</dbReference>
<evidence type="ECO:0000256" key="1">
    <source>
        <dbReference type="ARBA" id="ARBA00005254"/>
    </source>
</evidence>
<dbReference type="Gene3D" id="1.10.12.10">
    <property type="entry name" value="Lyase 2-enoyl-coa Hydratase, Chain A, domain 2"/>
    <property type="match status" value="1"/>
</dbReference>
<name>A0A7D4E2Z2_9BURK</name>
<dbReference type="EMBL" id="CP053985">
    <property type="protein sequence ID" value="QKH36890.1"/>
    <property type="molecule type" value="Genomic_DNA"/>
</dbReference>
<dbReference type="CDD" id="cd06558">
    <property type="entry name" value="crotonase-like"/>
    <property type="match status" value="1"/>
</dbReference>
<dbReference type="PANTHER" id="PTHR42964">
    <property type="entry name" value="ENOYL-COA HYDRATASE"/>
    <property type="match status" value="1"/>
</dbReference>
<dbReference type="InterPro" id="IPR014748">
    <property type="entry name" value="Enoyl-CoA_hydra_C"/>
</dbReference>
<sequence>METLQGFQTLVVRRHDDVLFATLNQPDTRNALGAEVTRELAQVMTCAEQDANVRALALRGAGGMFCAGGNIGGFREVLHAEGADGDPIAARNRQFGHFMQRLSSLPVPVLAMVEGAAMGGGMGLACAADLVLATEDARFALSETTLGVIAAQIAPFVVARIGHSATRRLGLTGQRVYGAQALALGLADDLAPDSATLDALEAEWLTRVFRCGPRANRQFKNLVNRCATEPNSSLLDDAALAFARCLRDEGGEGTLAFREKRAPRWRVHFETVTVREAHSVSATPQ</sequence>
<keyword evidence="2" id="KW-0413">Isomerase</keyword>
<reference evidence="2 3" key="1">
    <citation type="submission" date="2020-05" db="EMBL/GenBank/DDBJ databases">
        <title>FDA dAtabase for Regulatory Grade micrObial Sequences (FDA-ARGOS): Supporting development and validation of Infectious Disease Dx tests.</title>
        <authorList>
            <person name="Sproer C."/>
            <person name="Gronow S."/>
            <person name="Severitt S."/>
            <person name="Schroder I."/>
            <person name="Tallon L."/>
            <person name="Sadzewicz L."/>
            <person name="Zhao X."/>
            <person name="Vavikolanu K."/>
            <person name="Mehta A."/>
            <person name="Aluvathingal J."/>
            <person name="Nadendla S."/>
            <person name="Myers T."/>
            <person name="Yan Y."/>
            <person name="Sichtig H."/>
        </authorList>
    </citation>
    <scope>NUCLEOTIDE SEQUENCE [LARGE SCALE GENOMIC DNA]</scope>
    <source>
        <strain evidence="2 3">FDAARGOS_790</strain>
    </source>
</reference>
<keyword evidence="3" id="KW-1185">Reference proteome</keyword>
<accession>A0A7D4E2Z2</accession>
<dbReference type="InterPro" id="IPR001753">
    <property type="entry name" value="Enoyl-CoA_hydra/iso"/>
</dbReference>
<dbReference type="PANTHER" id="PTHR42964:SF1">
    <property type="entry name" value="POLYKETIDE BIOSYNTHESIS ENOYL-COA HYDRATASE PKSH-RELATED"/>
    <property type="match status" value="1"/>
</dbReference>
<dbReference type="AlphaFoldDB" id="A0A7D4E2Z2"/>
<dbReference type="KEGG" id="apes:FOC84_18895"/>
<organism evidence="2 3">
    <name type="scientific">Achromobacter pestifer</name>
    <dbReference type="NCBI Taxonomy" id="1353889"/>
    <lineage>
        <taxon>Bacteria</taxon>
        <taxon>Pseudomonadati</taxon>
        <taxon>Pseudomonadota</taxon>
        <taxon>Betaproteobacteria</taxon>
        <taxon>Burkholderiales</taxon>
        <taxon>Alcaligenaceae</taxon>
        <taxon>Achromobacter</taxon>
    </lineage>
</organism>
<proteinExistence type="inferred from homology"/>
<protein>
    <submittedName>
        <fullName evidence="2">Enoyl-CoA hydratase/isomerase family protein</fullName>
    </submittedName>
</protein>
<dbReference type="Pfam" id="PF00378">
    <property type="entry name" value="ECH_1"/>
    <property type="match status" value="1"/>
</dbReference>